<protein>
    <recommendedName>
        <fullName evidence="3">Cytochrome c domain-containing protein</fullName>
    </recommendedName>
</protein>
<comment type="caution">
    <text evidence="1">The sequence shown here is derived from an EMBL/GenBank/DDBJ whole genome shotgun (WGS) entry which is preliminary data.</text>
</comment>
<organism evidence="1 2">
    <name type="scientific">Spirosoma utsteinense</name>
    <dbReference type="NCBI Taxonomy" id="2585773"/>
    <lineage>
        <taxon>Bacteria</taxon>
        <taxon>Pseudomonadati</taxon>
        <taxon>Bacteroidota</taxon>
        <taxon>Cytophagia</taxon>
        <taxon>Cytophagales</taxon>
        <taxon>Cytophagaceae</taxon>
        <taxon>Spirosoma</taxon>
    </lineage>
</organism>
<dbReference type="EMBL" id="VFIA01000012">
    <property type="protein sequence ID" value="MBC3791876.1"/>
    <property type="molecule type" value="Genomic_DNA"/>
</dbReference>
<dbReference type="Gene3D" id="1.10.760.10">
    <property type="entry name" value="Cytochrome c-like domain"/>
    <property type="match status" value="1"/>
</dbReference>
<gene>
    <name evidence="1" type="ORF">FH603_2385</name>
</gene>
<evidence type="ECO:0008006" key="3">
    <source>
        <dbReference type="Google" id="ProtNLM"/>
    </source>
</evidence>
<sequence>MIRITQAGVGLLAFALFVSAIAPSIQIEKDNYGHQPNKLASNAYIQSDSAGKDPETGLALDDQFMLVKGQCTACHSSKLILQSHFSREKWVERIRWMQQTQKLWDLGESEPAILTYLTKHYGPLERTFDGRREPLKAVKWYKLSK</sequence>
<dbReference type="InterPro" id="IPR036909">
    <property type="entry name" value="Cyt_c-like_dom_sf"/>
</dbReference>
<name>A0ABR6W7A8_9BACT</name>
<dbReference type="RefSeq" id="WP_235985406.1">
    <property type="nucleotide sequence ID" value="NZ_VFIA01000012.1"/>
</dbReference>
<dbReference type="SUPFAM" id="SSF46626">
    <property type="entry name" value="Cytochrome c"/>
    <property type="match status" value="1"/>
</dbReference>
<reference evidence="1 2" key="1">
    <citation type="submission" date="2019-06" db="EMBL/GenBank/DDBJ databases">
        <title>Spirosoma utsteinense sp. nov. isolated from Antarctic ice-free soils.</title>
        <authorList>
            <person name="Tahon G."/>
        </authorList>
    </citation>
    <scope>NUCLEOTIDE SEQUENCE [LARGE SCALE GENOMIC DNA]</scope>
    <source>
        <strain evidence="1 2">LMG 31447</strain>
    </source>
</reference>
<evidence type="ECO:0000313" key="1">
    <source>
        <dbReference type="EMBL" id="MBC3791876.1"/>
    </source>
</evidence>
<dbReference type="Proteomes" id="UP000700732">
    <property type="component" value="Unassembled WGS sequence"/>
</dbReference>
<evidence type="ECO:0000313" key="2">
    <source>
        <dbReference type="Proteomes" id="UP000700732"/>
    </source>
</evidence>
<proteinExistence type="predicted"/>
<keyword evidence="2" id="KW-1185">Reference proteome</keyword>
<accession>A0ABR6W7A8</accession>